<gene>
    <name evidence="1" type="ORF">NAEGRDRAFT_76815</name>
</gene>
<sequence length="217" mass="24595">MQDHTTMSVNNYPLTEKISINDIFGWDFNSDNLQVDRFKCLLEGMLKFGQSKNDPSVSESDLSRASNAVLLMLTFEDCFTPGFLEKLKVLHESAREMGRVVAFAITKLDTIADDTKIQQFNDSVDPETAQNFLLNSSAFKRCSERIQQVISGQACCYPLVNYQNHQQSTIRKLDYLAGSIVEGILIQLERESMLIDTSSEIFDPFQFETPIKAVKIN</sequence>
<evidence type="ECO:0000313" key="1">
    <source>
        <dbReference type="EMBL" id="EFC35534.1"/>
    </source>
</evidence>
<dbReference type="AlphaFoldDB" id="D2W5X1"/>
<organism evidence="2">
    <name type="scientific">Naegleria gruberi</name>
    <name type="common">Amoeba</name>
    <dbReference type="NCBI Taxonomy" id="5762"/>
    <lineage>
        <taxon>Eukaryota</taxon>
        <taxon>Discoba</taxon>
        <taxon>Heterolobosea</taxon>
        <taxon>Tetramitia</taxon>
        <taxon>Eutetramitia</taxon>
        <taxon>Vahlkampfiidae</taxon>
        <taxon>Naegleria</taxon>
    </lineage>
</organism>
<dbReference type="Proteomes" id="UP000006671">
    <property type="component" value="Unassembled WGS sequence"/>
</dbReference>
<name>D2W5X1_NAEGR</name>
<proteinExistence type="predicted"/>
<accession>D2W5X1</accession>
<dbReference type="GeneID" id="8859653"/>
<dbReference type="InParanoid" id="D2W5X1"/>
<dbReference type="OrthoDB" id="25620at2759"/>
<keyword evidence="2" id="KW-1185">Reference proteome</keyword>
<dbReference type="VEuPathDB" id="AmoebaDB:NAEGRDRAFT_76815"/>
<evidence type="ECO:0000313" key="2">
    <source>
        <dbReference type="Proteomes" id="UP000006671"/>
    </source>
</evidence>
<dbReference type="EMBL" id="GG739166">
    <property type="protein sequence ID" value="EFC35534.1"/>
    <property type="molecule type" value="Genomic_DNA"/>
</dbReference>
<reference evidence="1 2" key="1">
    <citation type="journal article" date="2010" name="Cell">
        <title>The genome of Naegleria gruberi illuminates early eukaryotic versatility.</title>
        <authorList>
            <person name="Fritz-Laylin L.K."/>
            <person name="Prochnik S.E."/>
            <person name="Ginger M.L."/>
            <person name="Dacks J.B."/>
            <person name="Carpenter M.L."/>
            <person name="Field M.C."/>
            <person name="Kuo A."/>
            <person name="Paredez A."/>
            <person name="Chapman J."/>
            <person name="Pham J."/>
            <person name="Shu S."/>
            <person name="Neupane R."/>
            <person name="Cipriano M."/>
            <person name="Mancuso J."/>
            <person name="Tu H."/>
            <person name="Salamov A."/>
            <person name="Lindquist E."/>
            <person name="Shapiro H."/>
            <person name="Lucas S."/>
            <person name="Grigoriev I.V."/>
            <person name="Cande W.Z."/>
            <person name="Fulton C."/>
            <person name="Rokhsar D.S."/>
            <person name="Dawson S.C."/>
        </authorList>
    </citation>
    <scope>NUCLEOTIDE SEQUENCE [LARGE SCALE GENOMIC DNA]</scope>
    <source>
        <strain evidence="1 2">NEG-M</strain>
    </source>
</reference>
<protein>
    <submittedName>
        <fullName evidence="1">Predicted protein</fullName>
    </submittedName>
</protein>
<dbReference type="RefSeq" id="XP_002668278.1">
    <property type="nucleotide sequence ID" value="XM_002668232.1"/>
</dbReference>
<dbReference type="KEGG" id="ngr:NAEGRDRAFT_76815"/>